<dbReference type="InterPro" id="IPR047879">
    <property type="entry name" value="YjiT"/>
</dbReference>
<keyword evidence="2" id="KW-1185">Reference proteome</keyword>
<gene>
    <name evidence="1" type="ORF">GCM10011607_37460</name>
</gene>
<dbReference type="RefSeq" id="WP_188740824.1">
    <property type="nucleotide sequence ID" value="NZ_BMII01000041.1"/>
</dbReference>
<evidence type="ECO:0000313" key="2">
    <source>
        <dbReference type="Proteomes" id="UP000617555"/>
    </source>
</evidence>
<dbReference type="Proteomes" id="UP000617555">
    <property type="component" value="Unassembled WGS sequence"/>
</dbReference>
<dbReference type="NCBIfam" id="NF038336">
    <property type="entry name" value="YjiT_fam"/>
    <property type="match status" value="1"/>
</dbReference>
<evidence type="ECO:0008006" key="3">
    <source>
        <dbReference type="Google" id="ProtNLM"/>
    </source>
</evidence>
<evidence type="ECO:0000313" key="1">
    <source>
        <dbReference type="EMBL" id="GGB73517.1"/>
    </source>
</evidence>
<sequence length="1104" mass="125660">MNQLINPSQWLNQFLKDRGLRQPTGKPLYEYQATEAEYALLKELVVKHKDSKLHGYNNISWAATFCLFCSIWYQRNYESNDGWSWHAIWVELGDELTPSQIEKTVLKGIESYWLRPIKTYVERRNFLGTLFSEGGLPFKLLSNNDNKFGQVLKRILKNVAVAKLLGEPIEKLVAINVQSLPQAFNEQESIQLITLMTERLVNLVDIFALENKSNPADYLDNVSPKWREDFPIPLDNSIGTNIVNSWLQEASKEGSKRTRIGQKLFVEHYLNINELSITTKLLLPNEFAVNLQLKHLKSNRLELFLAESSKDLQHLGVSYINATGEQALVKVRNRTVKVLRRASDNPLSVVARQGGNEIARWPLDNTSVFLNEMPVGFIKQDGEYKYAGQATFSHKDELYLILPRCATYEIIDGDVSPWPQNIHSEKPYCILLKGELLVTIDDDKYRIKSIDSGSIELELNLLGDMVPFDTEPNATYLGLPKYRLVNNDLNLNNALIEYISGQPKAGLMLHELYGRQTYALKNQDGETLYRKRIGILPPGVKIITKAGVELGKGEIYIETNKKMVYSISTESVSFVKKDTNEGVCLQLTCTGLPPAELSLQITPNLMGTPISIKLPYPRQGAFVFDCNGKPLKKHLSIDDLLGSRLHLFASAECSANFEIDIVLENQGRSPPYFKHTFHVGEQPTIISLHSFKDEINELLSLAPDLDARVTITISSFSGDLQYKIYRYSSQVYEADDKRFIKVSAEGQSVVEGAELLLMQMSNPERSPTKLEPLISGGTSTGHYLIPQVDKSDGPWLIVPSENSSTNFRAKLLVGHDSNGLVHEVVPEGTTQIHSLQKAVQLYHPRFNTNVISEVVSQMTDNLQHSGWEFLVKLYSNYQNLSLTTFQVWRDIVANPKALLLCFYRFEANPQFMARIESEFPVLWQVTSPQLYIETYQQVMNWLENKGVDKKYIKMIADPWYQSILEHIPGLSGELVSYLMTNQIDQKLRLPAPIINEAGKNWLQDLLRDNSETDLWPESNGYDLKRWYQNNSLGQMQIESLHSFQNSVIYLPIFLAAVSSGKAELSDIYDESTTAIFKLKQVRDFDPNWFSSMYTFHLLKFSDLI</sequence>
<protein>
    <recommendedName>
        <fullName evidence="3">Baseplate protein J-like domain-containing protein</fullName>
    </recommendedName>
</protein>
<dbReference type="EMBL" id="BMII01000041">
    <property type="protein sequence ID" value="GGB73517.1"/>
    <property type="molecule type" value="Genomic_DNA"/>
</dbReference>
<name>A0ABQ1JPG0_9GAMM</name>
<organism evidence="1 2">
    <name type="scientific">Shewanella inventionis</name>
    <dbReference type="NCBI Taxonomy" id="1738770"/>
    <lineage>
        <taxon>Bacteria</taxon>
        <taxon>Pseudomonadati</taxon>
        <taxon>Pseudomonadota</taxon>
        <taxon>Gammaproteobacteria</taxon>
        <taxon>Alteromonadales</taxon>
        <taxon>Shewanellaceae</taxon>
        <taxon>Shewanella</taxon>
    </lineage>
</organism>
<accession>A0ABQ1JPG0</accession>
<reference evidence="2" key="1">
    <citation type="journal article" date="2019" name="Int. J. Syst. Evol. Microbiol.">
        <title>The Global Catalogue of Microorganisms (GCM) 10K type strain sequencing project: providing services to taxonomists for standard genome sequencing and annotation.</title>
        <authorList>
            <consortium name="The Broad Institute Genomics Platform"/>
            <consortium name="The Broad Institute Genome Sequencing Center for Infectious Disease"/>
            <person name="Wu L."/>
            <person name="Ma J."/>
        </authorList>
    </citation>
    <scope>NUCLEOTIDE SEQUENCE [LARGE SCALE GENOMIC DNA]</scope>
    <source>
        <strain evidence="2">CGMCC 1.15339</strain>
    </source>
</reference>
<proteinExistence type="predicted"/>
<comment type="caution">
    <text evidence="1">The sequence shown here is derived from an EMBL/GenBank/DDBJ whole genome shotgun (WGS) entry which is preliminary data.</text>
</comment>